<feature type="transmembrane region" description="Helical" evidence="1">
    <location>
        <begin position="41"/>
        <end position="62"/>
    </location>
</feature>
<protein>
    <submittedName>
        <fullName evidence="2">Uncharacterized protein</fullName>
    </submittedName>
</protein>
<feature type="transmembrane region" description="Helical" evidence="1">
    <location>
        <begin position="191"/>
        <end position="211"/>
    </location>
</feature>
<dbReference type="EMBL" id="MN738963">
    <property type="protein sequence ID" value="QHT33327.1"/>
    <property type="molecule type" value="Genomic_DNA"/>
</dbReference>
<feature type="transmembrane region" description="Helical" evidence="1">
    <location>
        <begin position="68"/>
        <end position="87"/>
    </location>
</feature>
<evidence type="ECO:0000256" key="1">
    <source>
        <dbReference type="SAM" id="Phobius"/>
    </source>
</evidence>
<feature type="transmembrane region" description="Helical" evidence="1">
    <location>
        <begin position="325"/>
        <end position="346"/>
    </location>
</feature>
<organism evidence="2">
    <name type="scientific">viral metagenome</name>
    <dbReference type="NCBI Taxonomy" id="1070528"/>
    <lineage>
        <taxon>unclassified sequences</taxon>
        <taxon>metagenomes</taxon>
        <taxon>organismal metagenomes</taxon>
    </lineage>
</organism>
<dbReference type="Gene3D" id="2.60.120.200">
    <property type="match status" value="1"/>
</dbReference>
<sequence length="688" mass="76599">MAGSSEFISSVTRFIIYIVMIVSLVMLFTSGGLVAGYSIGIFLILCIITLCSFKDIANLGILSTDDDILTFTWCFPIILLLFFSRQYMSDKVRDITDPLTIILTGLLIFNFSIPMIIELLSFIFMKIVEVGSTLLPFLIGLVSIIAIIGVVFFWDKISTLVKVLSVVGIIILGMLFFNGEDIISYISTNKISLSINLLVVVAFAIVNYVLYKYTENGLMSNVFLILSSFFVLRWLYLYTFKFYGTSGSKTFTGTTSDTTPDGKAPTQHNKFLSYLMDVNFYCDTIKSIFTGTIKYFFIAIFLFYVWFVYYIYYKNSFEFLTTYKTLSLLGFIALGIVMLLLVIYSLAGGKGVKESGPFAILISKIVSYFLGFAVVLGVITYALTKVLKMPSTTVQIISIINFLLMMGLIALILSIFNFNASSPSLIMSSDTGLGFIFNFIVKLVVYIPCLIIDCSNVILEQFNLAKKEYTVFVILLIEIALIAGKFLVPKLFDTVVNHDGIILTDKVYPLEAKRNVTVSPSLMNMSQNTNYGFSCWLYIHPSSPNTNEAYIENTTLINLGNAPNIQFNAQKNSLIFSVDVADVNGGSKTVVVPASSTETDIIINYSKGNHVFVNFRDGNIDIFVNGELVMSSPGVIPYKNPNMLIIGSSPGIYGETCSLVYYKKPLLAENINLLYKTMKNFNPPISQS</sequence>
<feature type="transmembrane region" description="Helical" evidence="1">
    <location>
        <begin position="161"/>
        <end position="179"/>
    </location>
</feature>
<feature type="transmembrane region" description="Helical" evidence="1">
    <location>
        <begin position="471"/>
        <end position="488"/>
    </location>
</feature>
<feature type="transmembrane region" description="Helical" evidence="1">
    <location>
        <begin position="436"/>
        <end position="459"/>
    </location>
</feature>
<dbReference type="AlphaFoldDB" id="A0A6C0EW40"/>
<feature type="transmembrane region" description="Helical" evidence="1">
    <location>
        <begin position="99"/>
        <end position="128"/>
    </location>
</feature>
<feature type="transmembrane region" description="Helical" evidence="1">
    <location>
        <begin position="358"/>
        <end position="384"/>
    </location>
</feature>
<name>A0A6C0EW40_9ZZZZ</name>
<feature type="transmembrane region" description="Helical" evidence="1">
    <location>
        <begin position="295"/>
        <end position="313"/>
    </location>
</feature>
<keyword evidence="1" id="KW-0812">Transmembrane</keyword>
<keyword evidence="1" id="KW-0472">Membrane</keyword>
<feature type="transmembrane region" description="Helical" evidence="1">
    <location>
        <begin position="134"/>
        <end position="154"/>
    </location>
</feature>
<proteinExistence type="predicted"/>
<reference evidence="2" key="1">
    <citation type="journal article" date="2020" name="Nature">
        <title>Giant virus diversity and host interactions through global metagenomics.</title>
        <authorList>
            <person name="Schulz F."/>
            <person name="Roux S."/>
            <person name="Paez-Espino D."/>
            <person name="Jungbluth S."/>
            <person name="Walsh D.A."/>
            <person name="Denef V.J."/>
            <person name="McMahon K.D."/>
            <person name="Konstantinidis K.T."/>
            <person name="Eloe-Fadrosh E.A."/>
            <person name="Kyrpides N.C."/>
            <person name="Woyke T."/>
        </authorList>
    </citation>
    <scope>NUCLEOTIDE SEQUENCE</scope>
    <source>
        <strain evidence="2">GVMAG-M-3300009161-34</strain>
    </source>
</reference>
<accession>A0A6C0EW40</accession>
<keyword evidence="1" id="KW-1133">Transmembrane helix</keyword>
<evidence type="ECO:0000313" key="2">
    <source>
        <dbReference type="EMBL" id="QHT33327.1"/>
    </source>
</evidence>
<dbReference type="SUPFAM" id="SSF49899">
    <property type="entry name" value="Concanavalin A-like lectins/glucanases"/>
    <property type="match status" value="1"/>
</dbReference>
<feature type="transmembrane region" description="Helical" evidence="1">
    <location>
        <begin position="218"/>
        <end position="236"/>
    </location>
</feature>
<feature type="transmembrane region" description="Helical" evidence="1">
    <location>
        <begin position="396"/>
        <end position="416"/>
    </location>
</feature>
<dbReference type="InterPro" id="IPR013320">
    <property type="entry name" value="ConA-like_dom_sf"/>
</dbReference>
<feature type="transmembrane region" description="Helical" evidence="1">
    <location>
        <begin position="14"/>
        <end position="34"/>
    </location>
</feature>